<organism evidence="3 4">
    <name type="scientific">Dreissena polymorpha</name>
    <name type="common">Zebra mussel</name>
    <name type="synonym">Mytilus polymorpha</name>
    <dbReference type="NCBI Taxonomy" id="45954"/>
    <lineage>
        <taxon>Eukaryota</taxon>
        <taxon>Metazoa</taxon>
        <taxon>Spiralia</taxon>
        <taxon>Lophotrochozoa</taxon>
        <taxon>Mollusca</taxon>
        <taxon>Bivalvia</taxon>
        <taxon>Autobranchia</taxon>
        <taxon>Heteroconchia</taxon>
        <taxon>Euheterodonta</taxon>
        <taxon>Imparidentia</taxon>
        <taxon>Neoheterodontei</taxon>
        <taxon>Myida</taxon>
        <taxon>Dreissenoidea</taxon>
        <taxon>Dreissenidae</taxon>
        <taxon>Dreissena</taxon>
    </lineage>
</organism>
<evidence type="ECO:0000256" key="1">
    <source>
        <dbReference type="SAM" id="Coils"/>
    </source>
</evidence>
<sequence>MWARVSDLYNVKASKTRSADKLEKKWLNLVAKLHIIYTDYTHSDEKTRESSKPKPTKCSQEELEAQCALHALEKAFSTPTRQKYRHFKASETCTAQTSPNTSTGTVQPNRHKQNPRLRHGQIISPRRPNRVFTRRIAVALGIDPRNDAESVLTTRTDPGPDPKDARLKELKTQVNDLESNYSYLQQEYQRLSKTVQYDEAQLQAAVLKRTNVLCKRTKIGSRYRNCVAAKDWYFTDLATILEGLDIVPASCKDGPPDPVIGLPQS</sequence>
<comment type="caution">
    <text evidence="3">The sequence shown here is derived from an EMBL/GenBank/DDBJ whole genome shotgun (WGS) entry which is preliminary data.</text>
</comment>
<evidence type="ECO:0000313" key="3">
    <source>
        <dbReference type="EMBL" id="KAH3855445.1"/>
    </source>
</evidence>
<evidence type="ECO:0000256" key="2">
    <source>
        <dbReference type="SAM" id="MobiDB-lite"/>
    </source>
</evidence>
<feature type="region of interest" description="Disordered" evidence="2">
    <location>
        <begin position="92"/>
        <end position="115"/>
    </location>
</feature>
<keyword evidence="1" id="KW-0175">Coiled coil</keyword>
<accession>A0A9D4LC87</accession>
<reference evidence="3" key="2">
    <citation type="submission" date="2020-11" db="EMBL/GenBank/DDBJ databases">
        <authorList>
            <person name="McCartney M.A."/>
            <person name="Auch B."/>
            <person name="Kono T."/>
            <person name="Mallez S."/>
            <person name="Becker A."/>
            <person name="Gohl D.M."/>
            <person name="Silverstein K.A.T."/>
            <person name="Koren S."/>
            <person name="Bechman K.B."/>
            <person name="Herman A."/>
            <person name="Abrahante J.E."/>
            <person name="Garbe J."/>
        </authorList>
    </citation>
    <scope>NUCLEOTIDE SEQUENCE</scope>
    <source>
        <strain evidence="3">Duluth1</strain>
        <tissue evidence="3">Whole animal</tissue>
    </source>
</reference>
<proteinExistence type="predicted"/>
<reference evidence="3" key="1">
    <citation type="journal article" date="2019" name="bioRxiv">
        <title>The Genome of the Zebra Mussel, Dreissena polymorpha: A Resource for Invasive Species Research.</title>
        <authorList>
            <person name="McCartney M.A."/>
            <person name="Auch B."/>
            <person name="Kono T."/>
            <person name="Mallez S."/>
            <person name="Zhang Y."/>
            <person name="Obille A."/>
            <person name="Becker A."/>
            <person name="Abrahante J.E."/>
            <person name="Garbe J."/>
            <person name="Badalamenti J.P."/>
            <person name="Herman A."/>
            <person name="Mangelson H."/>
            <person name="Liachko I."/>
            <person name="Sullivan S."/>
            <person name="Sone E.D."/>
            <person name="Koren S."/>
            <person name="Silverstein K.A.T."/>
            <person name="Beckman K.B."/>
            <person name="Gohl D.M."/>
        </authorList>
    </citation>
    <scope>NUCLEOTIDE SEQUENCE</scope>
    <source>
        <strain evidence="3">Duluth1</strain>
        <tissue evidence="3">Whole animal</tissue>
    </source>
</reference>
<feature type="compositionally biased region" description="Polar residues" evidence="2">
    <location>
        <begin position="92"/>
        <end position="108"/>
    </location>
</feature>
<protein>
    <submittedName>
        <fullName evidence="3">Uncharacterized protein</fullName>
    </submittedName>
</protein>
<evidence type="ECO:0000313" key="4">
    <source>
        <dbReference type="Proteomes" id="UP000828390"/>
    </source>
</evidence>
<dbReference type="Proteomes" id="UP000828390">
    <property type="component" value="Unassembled WGS sequence"/>
</dbReference>
<dbReference type="EMBL" id="JAIWYP010000003">
    <property type="protein sequence ID" value="KAH3855445.1"/>
    <property type="molecule type" value="Genomic_DNA"/>
</dbReference>
<feature type="coiled-coil region" evidence="1">
    <location>
        <begin position="167"/>
        <end position="194"/>
    </location>
</feature>
<name>A0A9D4LC87_DREPO</name>
<dbReference type="AlphaFoldDB" id="A0A9D4LC87"/>
<keyword evidence="4" id="KW-1185">Reference proteome</keyword>
<gene>
    <name evidence="3" type="ORF">DPMN_098012</name>
</gene>